<proteinExistence type="predicted"/>
<evidence type="ECO:0000313" key="1">
    <source>
        <dbReference type="EMBL" id="NMI00099.1"/>
    </source>
</evidence>
<name>A0ABX1SHY9_9PSEU</name>
<dbReference type="RefSeq" id="WP_169383576.1">
    <property type="nucleotide sequence ID" value="NZ_JAAXLA010000048.1"/>
</dbReference>
<organism evidence="1 2">
    <name type="scientific">Pseudonocardia acidicola</name>
    <dbReference type="NCBI Taxonomy" id="2724939"/>
    <lineage>
        <taxon>Bacteria</taxon>
        <taxon>Bacillati</taxon>
        <taxon>Actinomycetota</taxon>
        <taxon>Actinomycetes</taxon>
        <taxon>Pseudonocardiales</taxon>
        <taxon>Pseudonocardiaceae</taxon>
        <taxon>Pseudonocardia</taxon>
    </lineage>
</organism>
<sequence>MSVRYDRRAAFTMLRLYVLFAAWTGRRDLPGACVYRRLTGRRCPLCGLTHAVAHAVRGDLRRSTVEHRLAVPLILLTAGEIVVAVGRAARRLPPSGHRP</sequence>
<protein>
    <submittedName>
        <fullName evidence="1">DUF2752 domain-containing protein</fullName>
    </submittedName>
</protein>
<comment type="caution">
    <text evidence="1">The sequence shown here is derived from an EMBL/GenBank/DDBJ whole genome shotgun (WGS) entry which is preliminary data.</text>
</comment>
<dbReference type="Pfam" id="PF10825">
    <property type="entry name" value="DUF2752"/>
    <property type="match status" value="1"/>
</dbReference>
<evidence type="ECO:0000313" key="2">
    <source>
        <dbReference type="Proteomes" id="UP000820669"/>
    </source>
</evidence>
<gene>
    <name evidence="1" type="ORF">HF526_22700</name>
</gene>
<dbReference type="Proteomes" id="UP000820669">
    <property type="component" value="Unassembled WGS sequence"/>
</dbReference>
<reference evidence="1 2" key="1">
    <citation type="submission" date="2020-04" db="EMBL/GenBank/DDBJ databases">
        <authorList>
            <person name="Klaysubun C."/>
            <person name="Duangmal K."/>
            <person name="Lipun K."/>
        </authorList>
    </citation>
    <scope>NUCLEOTIDE SEQUENCE [LARGE SCALE GENOMIC DNA]</scope>
    <source>
        <strain evidence="1 2">K10HN5</strain>
    </source>
</reference>
<dbReference type="InterPro" id="IPR021215">
    <property type="entry name" value="DUF2752"/>
</dbReference>
<accession>A0ABX1SHY9</accession>
<dbReference type="EMBL" id="JAAXLA010000048">
    <property type="protein sequence ID" value="NMI00099.1"/>
    <property type="molecule type" value="Genomic_DNA"/>
</dbReference>
<keyword evidence="2" id="KW-1185">Reference proteome</keyword>